<accession>A0ABR0Q979</accession>
<evidence type="ECO:0000313" key="4">
    <source>
        <dbReference type="Proteomes" id="UP001358586"/>
    </source>
</evidence>
<dbReference type="Pfam" id="PF22936">
    <property type="entry name" value="Pol_BBD"/>
    <property type="match status" value="1"/>
</dbReference>
<proteinExistence type="predicted"/>
<dbReference type="Proteomes" id="UP001358586">
    <property type="component" value="Chromosome 4"/>
</dbReference>
<protein>
    <recommendedName>
        <fullName evidence="5">GAG-pre-integrase domain-containing protein</fullName>
    </recommendedName>
</protein>
<dbReference type="EMBL" id="JARKNE010000004">
    <property type="protein sequence ID" value="KAK5835899.1"/>
    <property type="molecule type" value="Genomic_DNA"/>
</dbReference>
<sequence length="266" mass="29253">MSMPVAPTSSQTGWFFALAPVPNWTNPFVINTSQHVNTPTSAALTSQAYIATPDTIGNNAWYPDSGATHHLTNSATSLIERTPYNGPGKVYMRNGTALIVMATGQSSLLTCSRLLLMRSLLLVPGITKNLLSVSNFAKENQVMLEFFPQQCQVRDLQTREVLLRGSMHDSLYRLSLLGLPKSALSPDPTQCFTATAAVPLSIWHSRLSHPCKATLTTALHHYNIPFDTNKDPLNCIACHLGKEHKLPFSKSLFEYVKPFQLVVADV</sequence>
<name>A0ABR0Q979_GOSAR</name>
<dbReference type="InterPro" id="IPR054722">
    <property type="entry name" value="PolX-like_BBD"/>
</dbReference>
<evidence type="ECO:0000259" key="1">
    <source>
        <dbReference type="Pfam" id="PF13976"/>
    </source>
</evidence>
<feature type="domain" description="Retrovirus-related Pol polyprotein from transposon TNT 1-94-like beta-barrel" evidence="2">
    <location>
        <begin position="61"/>
        <end position="139"/>
    </location>
</feature>
<evidence type="ECO:0000313" key="3">
    <source>
        <dbReference type="EMBL" id="KAK5835899.1"/>
    </source>
</evidence>
<dbReference type="Pfam" id="PF13976">
    <property type="entry name" value="gag_pre-integrs"/>
    <property type="match status" value="1"/>
</dbReference>
<evidence type="ECO:0000259" key="2">
    <source>
        <dbReference type="Pfam" id="PF22936"/>
    </source>
</evidence>
<evidence type="ECO:0008006" key="5">
    <source>
        <dbReference type="Google" id="ProtNLM"/>
    </source>
</evidence>
<gene>
    <name evidence="3" type="ORF">PVK06_011613</name>
</gene>
<reference evidence="3 4" key="1">
    <citation type="submission" date="2023-03" db="EMBL/GenBank/DDBJ databases">
        <title>WGS of Gossypium arboreum.</title>
        <authorList>
            <person name="Yu D."/>
        </authorList>
    </citation>
    <scope>NUCLEOTIDE SEQUENCE [LARGE SCALE GENOMIC DNA]</scope>
    <source>
        <tissue evidence="3">Leaf</tissue>
    </source>
</reference>
<comment type="caution">
    <text evidence="3">The sequence shown here is derived from an EMBL/GenBank/DDBJ whole genome shotgun (WGS) entry which is preliminary data.</text>
</comment>
<feature type="domain" description="GAG-pre-integrase" evidence="1">
    <location>
        <begin position="187"/>
        <end position="242"/>
    </location>
</feature>
<dbReference type="InterPro" id="IPR025724">
    <property type="entry name" value="GAG-pre-integrase_dom"/>
</dbReference>
<keyword evidence="4" id="KW-1185">Reference proteome</keyword>
<organism evidence="3 4">
    <name type="scientific">Gossypium arboreum</name>
    <name type="common">Tree cotton</name>
    <name type="synonym">Gossypium nanking</name>
    <dbReference type="NCBI Taxonomy" id="29729"/>
    <lineage>
        <taxon>Eukaryota</taxon>
        <taxon>Viridiplantae</taxon>
        <taxon>Streptophyta</taxon>
        <taxon>Embryophyta</taxon>
        <taxon>Tracheophyta</taxon>
        <taxon>Spermatophyta</taxon>
        <taxon>Magnoliopsida</taxon>
        <taxon>eudicotyledons</taxon>
        <taxon>Gunneridae</taxon>
        <taxon>Pentapetalae</taxon>
        <taxon>rosids</taxon>
        <taxon>malvids</taxon>
        <taxon>Malvales</taxon>
        <taxon>Malvaceae</taxon>
        <taxon>Malvoideae</taxon>
        <taxon>Gossypium</taxon>
    </lineage>
</organism>